<keyword evidence="6" id="KW-0508">mRNA splicing</keyword>
<evidence type="ECO:0000256" key="9">
    <source>
        <dbReference type="SAM" id="MobiDB-lite"/>
    </source>
</evidence>
<evidence type="ECO:0000256" key="7">
    <source>
        <dbReference type="ARBA" id="ARBA00030625"/>
    </source>
</evidence>
<gene>
    <name evidence="13" type="primary">LOC112047763</name>
</gene>
<feature type="domain" description="AAR2 N-terminal" evidence="11">
    <location>
        <begin position="13"/>
        <end position="144"/>
    </location>
</feature>
<dbReference type="PANTHER" id="PTHR12689">
    <property type="entry name" value="A1 CISTRON SPLICING FACTOR AAR2-RELATED"/>
    <property type="match status" value="1"/>
</dbReference>
<dbReference type="InterPro" id="IPR007946">
    <property type="entry name" value="AAR2"/>
</dbReference>
<dbReference type="OrthoDB" id="201752at2759"/>
<evidence type="ECO:0000259" key="10">
    <source>
        <dbReference type="Pfam" id="PF05282"/>
    </source>
</evidence>
<comment type="similarity">
    <text evidence="2">Belongs to the AAR2 family.</text>
</comment>
<dbReference type="Pfam" id="PF05282">
    <property type="entry name" value="AAR2"/>
    <property type="match status" value="1"/>
</dbReference>
<dbReference type="InterPro" id="IPR038516">
    <property type="entry name" value="AAR2_N_sf"/>
</dbReference>
<evidence type="ECO:0000313" key="12">
    <source>
        <dbReference type="Proteomes" id="UP001652582"/>
    </source>
</evidence>
<evidence type="ECO:0000256" key="8">
    <source>
        <dbReference type="ARBA" id="ARBA00047009"/>
    </source>
</evidence>
<evidence type="ECO:0000313" key="13">
    <source>
        <dbReference type="RefSeq" id="XP_023940761.1"/>
    </source>
</evidence>
<dbReference type="GO" id="GO:0000244">
    <property type="term" value="P:spliceosomal tri-snRNP complex assembly"/>
    <property type="evidence" value="ECO:0007669"/>
    <property type="project" value="TreeGrafter"/>
</dbReference>
<dbReference type="AlphaFoldDB" id="A0A6J1NCJ3"/>
<dbReference type="RefSeq" id="XP_023940761.1">
    <property type="nucleotide sequence ID" value="XM_024084993.2"/>
</dbReference>
<dbReference type="GeneID" id="112047763"/>
<organism evidence="12 13">
    <name type="scientific">Bicyclus anynana</name>
    <name type="common">Squinting bush brown butterfly</name>
    <dbReference type="NCBI Taxonomy" id="110368"/>
    <lineage>
        <taxon>Eukaryota</taxon>
        <taxon>Metazoa</taxon>
        <taxon>Ecdysozoa</taxon>
        <taxon>Arthropoda</taxon>
        <taxon>Hexapoda</taxon>
        <taxon>Insecta</taxon>
        <taxon>Pterygota</taxon>
        <taxon>Neoptera</taxon>
        <taxon>Endopterygota</taxon>
        <taxon>Lepidoptera</taxon>
        <taxon>Glossata</taxon>
        <taxon>Ditrysia</taxon>
        <taxon>Papilionoidea</taxon>
        <taxon>Nymphalidae</taxon>
        <taxon>Satyrinae</taxon>
        <taxon>Satyrini</taxon>
        <taxon>Mycalesina</taxon>
        <taxon>Bicyclus</taxon>
    </lineage>
</organism>
<dbReference type="Proteomes" id="UP001652582">
    <property type="component" value="Chromosome 12"/>
</dbReference>
<feature type="domain" description="AAR2 C-terminal" evidence="10">
    <location>
        <begin position="218"/>
        <end position="371"/>
    </location>
</feature>
<name>A0A6J1NCJ3_BICAN</name>
<evidence type="ECO:0000256" key="2">
    <source>
        <dbReference type="ARBA" id="ARBA00006281"/>
    </source>
</evidence>
<dbReference type="FunFam" id="2.60.34.20:FF:000001">
    <property type="entry name" value="protein AAR2 homolog"/>
    <property type="match status" value="1"/>
</dbReference>
<proteinExistence type="inferred from homology"/>
<protein>
    <recommendedName>
        <fullName evidence="3">Protein AAR2 homolog</fullName>
    </recommendedName>
    <alternativeName>
        <fullName evidence="7">AAR2 splicing factor homolog</fullName>
    </alternativeName>
</protein>
<dbReference type="InterPro" id="IPR038514">
    <property type="entry name" value="AAR2_C_sf"/>
</dbReference>
<evidence type="ECO:0000256" key="3">
    <source>
        <dbReference type="ARBA" id="ARBA00016372"/>
    </source>
</evidence>
<comment type="subunit">
    <text evidence="8">Interacts with PRPF8 (via RNase H homology domain). Component of a U5 snRNP complex that contains PRPF8.</text>
</comment>
<dbReference type="FunFam" id="1.25.40.550:FF:000001">
    <property type="entry name" value="AAR2 splicing factor homolog"/>
    <property type="match status" value="1"/>
</dbReference>
<dbReference type="PANTHER" id="PTHR12689:SF4">
    <property type="entry name" value="PROTEIN AAR2 HOMOLOG"/>
    <property type="match status" value="1"/>
</dbReference>
<dbReference type="Pfam" id="PF20981">
    <property type="entry name" value="AAR2_1st"/>
    <property type="match status" value="1"/>
</dbReference>
<reference evidence="13" key="1">
    <citation type="submission" date="2025-08" db="UniProtKB">
        <authorList>
            <consortium name="RefSeq"/>
        </authorList>
    </citation>
    <scope>IDENTIFICATION</scope>
</reference>
<dbReference type="InterPro" id="IPR033648">
    <property type="entry name" value="AAR2_C"/>
</dbReference>
<feature type="compositionally biased region" description="Basic and acidic residues" evidence="9">
    <location>
        <begin position="160"/>
        <end position="179"/>
    </location>
</feature>
<dbReference type="Gene3D" id="2.60.34.20">
    <property type="match status" value="1"/>
</dbReference>
<keyword evidence="12" id="KW-1185">Reference proteome</keyword>
<keyword evidence="5" id="KW-0747">Spliceosome</keyword>
<evidence type="ECO:0000256" key="1">
    <source>
        <dbReference type="ARBA" id="ARBA00003708"/>
    </source>
</evidence>
<feature type="region of interest" description="Disordered" evidence="9">
    <location>
        <begin position="160"/>
        <end position="211"/>
    </location>
</feature>
<dbReference type="Gene3D" id="1.25.40.550">
    <property type="entry name" value="Aar2, C-terminal domain-like"/>
    <property type="match status" value="1"/>
</dbReference>
<comment type="function">
    <text evidence="1">Component of the U5 snRNP complex that is required for spliceosome assembly and for pre-mRNA splicing.</text>
</comment>
<keyword evidence="4" id="KW-0507">mRNA processing</keyword>
<dbReference type="CDD" id="cd13778">
    <property type="entry name" value="Aar2_C"/>
    <property type="match status" value="1"/>
</dbReference>
<dbReference type="KEGG" id="bany:112047763"/>
<evidence type="ECO:0000259" key="11">
    <source>
        <dbReference type="Pfam" id="PF20981"/>
    </source>
</evidence>
<evidence type="ECO:0000256" key="5">
    <source>
        <dbReference type="ARBA" id="ARBA00022728"/>
    </source>
</evidence>
<dbReference type="GO" id="GO:0005681">
    <property type="term" value="C:spliceosomal complex"/>
    <property type="evidence" value="ECO:0007669"/>
    <property type="project" value="UniProtKB-KW"/>
</dbReference>
<accession>A0A6J1NCJ3</accession>
<evidence type="ECO:0000256" key="6">
    <source>
        <dbReference type="ARBA" id="ARBA00023187"/>
    </source>
</evidence>
<sequence length="393" mass="45420">MDQDIAKKLFLEGGTFIFLGVPQETQFGIDMQCWNTDEDFRGIKMIPPGLHYVHYSPVSKGTGDVSPRSGFMHYFKKKEFLVKIWDKNLEDISKDEITEESIQRLKDNLLNLDKHLAPYPYEIWQKWKLLTSQITGQLAEKLSPESGVIRASVELLSMSNEERPRGVKLPETDPDKESADNPTSGQSTAKRVKRITRDEKEDSMLPNLKPAPGASMRFTEIPRDKYPPGATPGEITKHYLDQSYTLELMIAQHDEPLHIIGELQFAYLCFLVGQSLDALEHWKNLVMLLCSCEEAIHKYRTVFFHFIQTIEIQIEEMPEDFLADIVMNKNLVYKKLRELFRTAHITKVDGRLLTSIEKLKDNLTNKLQWDFTDLDTDDEDERPVVVKLRNVTE</sequence>
<dbReference type="CDD" id="cd13777">
    <property type="entry name" value="Aar2_N"/>
    <property type="match status" value="1"/>
</dbReference>
<feature type="compositionally biased region" description="Polar residues" evidence="9">
    <location>
        <begin position="180"/>
        <end position="189"/>
    </location>
</feature>
<evidence type="ECO:0000256" key="4">
    <source>
        <dbReference type="ARBA" id="ARBA00022664"/>
    </source>
</evidence>
<dbReference type="InterPro" id="IPR033647">
    <property type="entry name" value="Aar2_N"/>
</dbReference>